<feature type="region of interest" description="Disordered" evidence="1">
    <location>
        <begin position="30"/>
        <end position="78"/>
    </location>
</feature>
<feature type="compositionally biased region" description="Polar residues" evidence="1">
    <location>
        <begin position="67"/>
        <end position="78"/>
    </location>
</feature>
<feature type="compositionally biased region" description="Low complexity" evidence="1">
    <location>
        <begin position="52"/>
        <end position="64"/>
    </location>
</feature>
<dbReference type="AlphaFoldDB" id="A0A6V7C3I5"/>
<sequence>MGIGSGESVEQEPRLRCLSVVHVEVRNRHDSTAPPLRFPIPDSPFPAGDQRANGNKPNNNPPANISIEISTAHFSVKR</sequence>
<reference evidence="2" key="1">
    <citation type="submission" date="2020-07" db="EMBL/GenBank/DDBJ databases">
        <authorList>
            <person name="Pothier F. J."/>
        </authorList>
    </citation>
    <scope>NUCLEOTIDE SEQUENCE</scope>
    <source>
        <strain evidence="2">CFBP 2533</strain>
    </source>
</reference>
<organism evidence="2">
    <name type="scientific">Xanthomonas hortorum pv. pelargonii</name>
    <dbReference type="NCBI Taxonomy" id="453602"/>
    <lineage>
        <taxon>Bacteria</taxon>
        <taxon>Pseudomonadati</taxon>
        <taxon>Pseudomonadota</taxon>
        <taxon>Gammaproteobacteria</taxon>
        <taxon>Lysobacterales</taxon>
        <taxon>Lysobacteraceae</taxon>
        <taxon>Xanthomonas</taxon>
    </lineage>
</organism>
<gene>
    <name evidence="2" type="ORF">CFBP2533_09370</name>
</gene>
<dbReference type="EMBL" id="LR828261">
    <property type="protein sequence ID" value="CAD0309406.1"/>
    <property type="molecule type" value="Genomic_DNA"/>
</dbReference>
<accession>A0A6V7C3I5</accession>
<name>A0A6V7C3I5_9XANT</name>
<protein>
    <submittedName>
        <fullName evidence="2">Uncharacterized protein</fullName>
    </submittedName>
</protein>
<evidence type="ECO:0000313" key="2">
    <source>
        <dbReference type="EMBL" id="CAD0309406.1"/>
    </source>
</evidence>
<proteinExistence type="predicted"/>
<evidence type="ECO:0000256" key="1">
    <source>
        <dbReference type="SAM" id="MobiDB-lite"/>
    </source>
</evidence>
<dbReference type="EMBL" id="LR828261">
    <property type="protein sequence ID" value="CAD0309398.1"/>
    <property type="molecule type" value="Genomic_DNA"/>
</dbReference>